<dbReference type="Gene3D" id="2.30.42.10">
    <property type="match status" value="3"/>
</dbReference>
<dbReference type="Pfam" id="PF12812">
    <property type="entry name" value="PDZ_1"/>
    <property type="match status" value="2"/>
</dbReference>
<accession>A0AAV7ELN2</accession>
<dbReference type="PROSITE" id="PS50106">
    <property type="entry name" value="PDZ"/>
    <property type="match status" value="1"/>
</dbReference>
<dbReference type="AlphaFoldDB" id="A0AAV7ELN2"/>
<dbReference type="CDD" id="cd06787">
    <property type="entry name" value="cpPDZ_AthDEGP7-like"/>
    <property type="match status" value="1"/>
</dbReference>
<dbReference type="InterPro" id="IPR036034">
    <property type="entry name" value="PDZ_sf"/>
</dbReference>
<dbReference type="InterPro" id="IPR001940">
    <property type="entry name" value="Peptidase_S1C"/>
</dbReference>
<name>A0AAV7ELN2_ARIFI</name>
<dbReference type="InterPro" id="IPR043504">
    <property type="entry name" value="Peptidase_S1_PA_chymotrypsin"/>
</dbReference>
<dbReference type="SMART" id="SM00228">
    <property type="entry name" value="PDZ"/>
    <property type="match status" value="3"/>
</dbReference>
<evidence type="ECO:0000259" key="2">
    <source>
        <dbReference type="PROSITE" id="PS50106"/>
    </source>
</evidence>
<proteinExistence type="inferred from homology"/>
<dbReference type="Pfam" id="PF13180">
    <property type="entry name" value="PDZ_2"/>
    <property type="match status" value="1"/>
</dbReference>
<dbReference type="Gene3D" id="2.40.10.10">
    <property type="entry name" value="Trypsin-like serine proteases"/>
    <property type="match status" value="2"/>
</dbReference>
<organism evidence="3 4">
    <name type="scientific">Aristolochia fimbriata</name>
    <name type="common">White veined hardy Dutchman's pipe vine</name>
    <dbReference type="NCBI Taxonomy" id="158543"/>
    <lineage>
        <taxon>Eukaryota</taxon>
        <taxon>Viridiplantae</taxon>
        <taxon>Streptophyta</taxon>
        <taxon>Embryophyta</taxon>
        <taxon>Tracheophyta</taxon>
        <taxon>Spermatophyta</taxon>
        <taxon>Magnoliopsida</taxon>
        <taxon>Magnoliidae</taxon>
        <taxon>Piperales</taxon>
        <taxon>Aristolochiaceae</taxon>
        <taxon>Aristolochia</taxon>
    </lineage>
</organism>
<evidence type="ECO:0000313" key="3">
    <source>
        <dbReference type="EMBL" id="KAG9448990.1"/>
    </source>
</evidence>
<dbReference type="InterPro" id="IPR009003">
    <property type="entry name" value="Peptidase_S1_PA"/>
</dbReference>
<dbReference type="InterPro" id="IPR001478">
    <property type="entry name" value="PDZ"/>
</dbReference>
<reference evidence="3 4" key="1">
    <citation type="submission" date="2021-07" db="EMBL/GenBank/DDBJ databases">
        <title>The Aristolochia fimbriata genome: insights into angiosperm evolution, floral development and chemical biosynthesis.</title>
        <authorList>
            <person name="Jiao Y."/>
        </authorList>
    </citation>
    <scope>NUCLEOTIDE SEQUENCE [LARGE SCALE GENOMIC DNA]</scope>
    <source>
        <strain evidence="3">IBCAS-2021</strain>
        <tissue evidence="3">Leaf</tissue>
    </source>
</reference>
<feature type="domain" description="PDZ" evidence="2">
    <location>
        <begin position="269"/>
        <end position="333"/>
    </location>
</feature>
<dbReference type="SUPFAM" id="SSF50494">
    <property type="entry name" value="Trypsin-like serine proteases"/>
    <property type="match status" value="2"/>
</dbReference>
<evidence type="ECO:0000256" key="1">
    <source>
        <dbReference type="ARBA" id="ARBA00010541"/>
    </source>
</evidence>
<evidence type="ECO:0000313" key="4">
    <source>
        <dbReference type="Proteomes" id="UP000825729"/>
    </source>
</evidence>
<comment type="caution">
    <text evidence="3">The sequence shown here is derived from an EMBL/GenBank/DDBJ whole genome shotgun (WGS) entry which is preliminary data.</text>
</comment>
<dbReference type="PRINTS" id="PR00834">
    <property type="entry name" value="PROTEASES2C"/>
</dbReference>
<dbReference type="PANTHER" id="PTHR46366">
    <property type="entry name" value="PRO-APOPTOTIC SERINE PROTEASE NMA111"/>
    <property type="match status" value="1"/>
</dbReference>
<dbReference type="SUPFAM" id="SSF50156">
    <property type="entry name" value="PDZ domain-like"/>
    <property type="match status" value="3"/>
</dbReference>
<dbReference type="Proteomes" id="UP000825729">
    <property type="component" value="Unassembled WGS sequence"/>
</dbReference>
<dbReference type="GO" id="GO:0006508">
    <property type="term" value="P:proteolysis"/>
    <property type="evidence" value="ECO:0007669"/>
    <property type="project" value="InterPro"/>
</dbReference>
<dbReference type="Pfam" id="PF13365">
    <property type="entry name" value="Trypsin_2"/>
    <property type="match status" value="1"/>
</dbReference>
<gene>
    <name evidence="3" type="ORF">H6P81_008955</name>
</gene>
<protein>
    <recommendedName>
        <fullName evidence="2">PDZ domain-containing protein</fullName>
    </recommendedName>
</protein>
<keyword evidence="4" id="KW-1185">Reference proteome</keyword>
<dbReference type="EMBL" id="JAINDJ010000004">
    <property type="protein sequence ID" value="KAG9448990.1"/>
    <property type="molecule type" value="Genomic_DNA"/>
</dbReference>
<dbReference type="PANTHER" id="PTHR46366:SF1">
    <property type="entry name" value="PDZ DOMAIN-CONTAINING PROTEIN C1685.05"/>
    <property type="match status" value="1"/>
</dbReference>
<dbReference type="GO" id="GO:0004252">
    <property type="term" value="F:serine-type endopeptidase activity"/>
    <property type="evidence" value="ECO:0007669"/>
    <property type="project" value="InterPro"/>
</dbReference>
<dbReference type="CDD" id="cd06786">
    <property type="entry name" value="cpPDZ1_ScNma111-like"/>
    <property type="match status" value="1"/>
</dbReference>
<sequence length="1108" mass="122246">MGDSLERLGSGLEAGLDSSLKEGLSMEIDPPFKENMATAEDWRKALNKVVPAVVVLRTTASRAFDTEVAGASYATGFVVDKRRGIILTNRHVVKPGPVVAEAMFVNREEIPVLPVYRDPVHDFGFFRYDPSAIQFLSYEEIPLAPQVACVGLEIRVVGNDSGEKVSILAGTLARLDRDAPHYKKDGYNDFNTFYMQAASGTKGGSSGSPVIDWQGRAVALNAGSKSSSASAFFLPLERVVRALKFIQNGMHAFESKWEAVSIPRGTLQLTFLHKGFDETRRLGLQSETEQLVRHASPVGETGMLVVDSVVPGGPAHTHLEPGDVLIRVNGQVITQFLKLETLLDDSVDQNMELQVERGGTPLTANIKVQDLHSVTPNFFLEVSGAVIHPLSYQQARNFRFHCGLVYVTEPGYMLSRAGVPRHAIIKKFAGEDITVLDDFILVLKKLSRGARVPLEYVSYKDRHRNKSVLVTVDRHEWYAPPQIYTRNDSSGLWILTPALPPESHLLSSSILSDGKAVSCHGDVDPVEPVFQNSVKDIRDDYNRMQTSDENVNEESHSREDCNFESKRRRVDEDSVSEGIVVSDGVLMHEPRELTMEDSTALGNTALLDDRGGAAANASLAEQVIEPTLVMFEVHVPPSCMLDGVHSQHFFGTGVIIYHSQTMGLVAVDKNTVAISVSDVMISFAAFPMEIPAEVVFLHPVHNYALVAYDPSALGSAGASLVRAAELLPEPGLRRGDSVYLVGLSRSLQATSRKSTVTNPCAALNIGSADCPRYRAMNMEVIELDTDFGSTFSGVLTDERGRVQALWGSFSTQLKYGCSSSEDHQFVRGIPIYAISQVLEKIVHGNDGPLLLINGKKRPMPLIRILEAELYPTLLSKARSFGLGDDWVQALAKKDPIRRQVLRVKGCLAGSRAEQRLEQGDMLLAINKEPITCFRDIENACQELDKSGENEGFLNITIFRQGQEIDLLVGTDVRGGNGTNRMVNWCGSVVQDPHPAVRALGFLPEEGHGVYVARWCHGSPVHRYGLYALQWIVEINGRLTPDLETFVNVTKELEHGEFVRVRTIHLNGKPRVLTLKQDLHYWPTWELKFDPDTATWRRRTLKALDGTAA</sequence>
<comment type="similarity">
    <text evidence="1">Belongs to the peptidase S1C family.</text>
</comment>
<dbReference type="InterPro" id="IPR025926">
    <property type="entry name" value="PDZ-like_dom"/>
</dbReference>